<evidence type="ECO:0000256" key="1">
    <source>
        <dbReference type="SAM" id="MobiDB-lite"/>
    </source>
</evidence>
<protein>
    <submittedName>
        <fullName evidence="2">Uncharacterized protein</fullName>
    </submittedName>
</protein>
<name>A6DGH2_9BACT</name>
<evidence type="ECO:0000313" key="2">
    <source>
        <dbReference type="EMBL" id="EDM29289.1"/>
    </source>
</evidence>
<accession>A6DGH2</accession>
<sequence length="183" mass="20026">MTDAQKTAGGIYGPKSSDFTQGEEYAPHYRCPLDNRSPMENRVLRSYSHTQAWYGSTFDAVYDLGGGITGYDYAKSVPFSRSISNINQASQTIAYTGLADQDQTASNDNNHLRSGLGISWPWTGIRADHQDNAGVSHHGDNKYNYAMVDGSIQKFTLLQSLVKTNGTIATTSNVLGSKWDATK</sequence>
<comment type="caution">
    <text evidence="2">The sequence shown here is derived from an EMBL/GenBank/DDBJ whole genome shotgun (WGS) entry which is preliminary data.</text>
</comment>
<dbReference type="AlphaFoldDB" id="A6DGH2"/>
<proteinExistence type="predicted"/>
<organism evidence="2 3">
    <name type="scientific">Lentisphaera araneosa HTCC2155</name>
    <dbReference type="NCBI Taxonomy" id="313628"/>
    <lineage>
        <taxon>Bacteria</taxon>
        <taxon>Pseudomonadati</taxon>
        <taxon>Lentisphaerota</taxon>
        <taxon>Lentisphaeria</taxon>
        <taxon>Lentisphaerales</taxon>
        <taxon>Lentisphaeraceae</taxon>
        <taxon>Lentisphaera</taxon>
    </lineage>
</organism>
<feature type="region of interest" description="Disordered" evidence="1">
    <location>
        <begin position="1"/>
        <end position="21"/>
    </location>
</feature>
<dbReference type="RefSeq" id="WP_007277015.1">
    <property type="nucleotide sequence ID" value="NZ_ABCK01000002.1"/>
</dbReference>
<dbReference type="EMBL" id="ABCK01000002">
    <property type="protein sequence ID" value="EDM29289.1"/>
    <property type="molecule type" value="Genomic_DNA"/>
</dbReference>
<dbReference type="Proteomes" id="UP000004947">
    <property type="component" value="Unassembled WGS sequence"/>
</dbReference>
<dbReference type="STRING" id="313628.LNTAR_22904"/>
<reference evidence="2 3" key="1">
    <citation type="journal article" date="2010" name="J. Bacteriol.">
        <title>Genome sequence of Lentisphaera araneosa HTCC2155T, the type species of the order Lentisphaerales in the phylum Lentisphaerae.</title>
        <authorList>
            <person name="Thrash J.C."/>
            <person name="Cho J.C."/>
            <person name="Vergin K.L."/>
            <person name="Morris R.M."/>
            <person name="Giovannoni S.J."/>
        </authorList>
    </citation>
    <scope>NUCLEOTIDE SEQUENCE [LARGE SCALE GENOMIC DNA]</scope>
    <source>
        <strain evidence="2 3">HTCC2155</strain>
    </source>
</reference>
<gene>
    <name evidence="2" type="ORF">LNTAR_22904</name>
</gene>
<evidence type="ECO:0000313" key="3">
    <source>
        <dbReference type="Proteomes" id="UP000004947"/>
    </source>
</evidence>
<keyword evidence="3" id="KW-1185">Reference proteome</keyword>